<dbReference type="OrthoDB" id="198652at2759"/>
<accession>A0A8E2AU78</accession>
<evidence type="ECO:0000313" key="1">
    <source>
        <dbReference type="EMBL" id="OCH91083.1"/>
    </source>
</evidence>
<keyword evidence="2" id="KW-1185">Reference proteome</keyword>
<gene>
    <name evidence="1" type="ORF">OBBRIDRAFT_729485</name>
</gene>
<organism evidence="1 2">
    <name type="scientific">Obba rivulosa</name>
    <dbReference type="NCBI Taxonomy" id="1052685"/>
    <lineage>
        <taxon>Eukaryota</taxon>
        <taxon>Fungi</taxon>
        <taxon>Dikarya</taxon>
        <taxon>Basidiomycota</taxon>
        <taxon>Agaricomycotina</taxon>
        <taxon>Agaricomycetes</taxon>
        <taxon>Polyporales</taxon>
        <taxon>Gelatoporiaceae</taxon>
        <taxon>Obba</taxon>
    </lineage>
</organism>
<name>A0A8E2AU78_9APHY</name>
<dbReference type="Pfam" id="PF09419">
    <property type="entry name" value="PGP_phosphatase"/>
    <property type="match status" value="1"/>
</dbReference>
<evidence type="ECO:0000313" key="2">
    <source>
        <dbReference type="Proteomes" id="UP000250043"/>
    </source>
</evidence>
<sequence length="286" mass="32230">MPFNLPGILVPLHLLINPRLIVPSIVIKDIRQLDFPELRRAGYRGAVFDKDNCLTVPHDDRLVPELQEAWRMCRETFGEGNVLIVSNTAGKRSLSFHSTLAPIDLKCIQAESVSHHLSVPVLRHPSLKPSYACIASIRAYFASLPVPIRDDELIIVGDRLLTDVVLANRIARVRTWSFRPAHSRSSNSNIASEKFPVSEKQASLDKEVSRPAGPLAVLTTGLWKHDAPVLRALERGLLRGVQRWVVRDMLGTEELRRFVQPLPPAEEPVKAKEGMFAKLWSRFRRP</sequence>
<protein>
    <submittedName>
        <fullName evidence="1">Uncharacterized protein</fullName>
    </submittedName>
</protein>
<reference evidence="1 2" key="1">
    <citation type="submission" date="2016-07" db="EMBL/GenBank/DDBJ databases">
        <title>Draft genome of the white-rot fungus Obba rivulosa 3A-2.</title>
        <authorList>
            <consortium name="DOE Joint Genome Institute"/>
            <person name="Miettinen O."/>
            <person name="Riley R."/>
            <person name="Acob R."/>
            <person name="Barry K."/>
            <person name="Cullen D."/>
            <person name="De Vries R."/>
            <person name="Hainaut M."/>
            <person name="Hatakka A."/>
            <person name="Henrissat B."/>
            <person name="Hilden K."/>
            <person name="Kuo R."/>
            <person name="Labutti K."/>
            <person name="Lipzen A."/>
            <person name="Makela M.R."/>
            <person name="Sandor L."/>
            <person name="Spatafora J.W."/>
            <person name="Grigoriev I.V."/>
            <person name="Hibbett D.S."/>
        </authorList>
    </citation>
    <scope>NUCLEOTIDE SEQUENCE [LARGE SCALE GENOMIC DNA]</scope>
    <source>
        <strain evidence="1 2">3A-2</strain>
    </source>
</reference>
<dbReference type="GO" id="GO:0008962">
    <property type="term" value="F:phosphatidylglycerophosphatase activity"/>
    <property type="evidence" value="ECO:0007669"/>
    <property type="project" value="InterPro"/>
</dbReference>
<dbReference type="InterPro" id="IPR027706">
    <property type="entry name" value="PGP_Pase"/>
</dbReference>
<proteinExistence type="predicted"/>
<dbReference type="Proteomes" id="UP000250043">
    <property type="component" value="Unassembled WGS sequence"/>
</dbReference>
<dbReference type="Gene3D" id="3.40.50.1000">
    <property type="entry name" value="HAD superfamily/HAD-like"/>
    <property type="match status" value="1"/>
</dbReference>
<dbReference type="EMBL" id="KV722392">
    <property type="protein sequence ID" value="OCH91083.1"/>
    <property type="molecule type" value="Genomic_DNA"/>
</dbReference>
<dbReference type="InterPro" id="IPR023214">
    <property type="entry name" value="HAD_sf"/>
</dbReference>
<dbReference type="AlphaFoldDB" id="A0A8E2AU78"/>